<feature type="transmembrane region" description="Helical" evidence="1">
    <location>
        <begin position="156"/>
        <end position="174"/>
    </location>
</feature>
<name>A0A0A5GNE1_9BACI</name>
<accession>A0A0A5GNE1</accession>
<protein>
    <recommendedName>
        <fullName evidence="4">Membrane-bound metal-dependent hydrolase</fullName>
    </recommendedName>
</protein>
<dbReference type="eggNOG" id="ENOG5030EZ4">
    <property type="taxonomic scope" value="Bacteria"/>
</dbReference>
<dbReference type="Proteomes" id="UP000030528">
    <property type="component" value="Unassembled WGS sequence"/>
</dbReference>
<dbReference type="AlphaFoldDB" id="A0A0A5GNE1"/>
<gene>
    <name evidence="2" type="ORF">N781_14530</name>
</gene>
<evidence type="ECO:0000313" key="2">
    <source>
        <dbReference type="EMBL" id="KGX92768.1"/>
    </source>
</evidence>
<keyword evidence="1" id="KW-1133">Transmembrane helix</keyword>
<evidence type="ECO:0000256" key="1">
    <source>
        <dbReference type="SAM" id="Phobius"/>
    </source>
</evidence>
<proteinExistence type="predicted"/>
<organism evidence="2 3">
    <name type="scientific">Pontibacillus halophilus JSM 076056 = DSM 19796</name>
    <dbReference type="NCBI Taxonomy" id="1385510"/>
    <lineage>
        <taxon>Bacteria</taxon>
        <taxon>Bacillati</taxon>
        <taxon>Bacillota</taxon>
        <taxon>Bacilli</taxon>
        <taxon>Bacillales</taxon>
        <taxon>Bacillaceae</taxon>
        <taxon>Pontibacillus</taxon>
    </lineage>
</organism>
<keyword evidence="1" id="KW-0472">Membrane</keyword>
<keyword evidence="3" id="KW-1185">Reference proteome</keyword>
<dbReference type="EMBL" id="AVPE01000005">
    <property type="protein sequence ID" value="KGX92768.1"/>
    <property type="molecule type" value="Genomic_DNA"/>
</dbReference>
<dbReference type="RefSeq" id="WP_026800336.1">
    <property type="nucleotide sequence ID" value="NZ_AULI01000007.1"/>
</dbReference>
<reference evidence="2 3" key="1">
    <citation type="submission" date="2013-08" db="EMBL/GenBank/DDBJ databases">
        <authorList>
            <person name="Huang J."/>
            <person name="Wang G."/>
        </authorList>
    </citation>
    <scope>NUCLEOTIDE SEQUENCE [LARGE SCALE GENOMIC DNA]</scope>
    <source>
        <strain evidence="2 3">JSM 076056</strain>
    </source>
</reference>
<sequence length="185" mass="21401">MNTPDHAFWTYVASRKHKGKIKYFIIGSLVPDVIYYVVFLYLLVSTDIFSVEAIQSNGFGRVMLELAHALFAMPIVTVLRQTFHSLFVWGVIFVGVLLWRGWKLTAWTALLYGWLGHIIIDLFTHVTDAIPLFYPVSDWVFRSVVSYWDPNYGGDWFTLLNLIAMGGTTLYLVYKRVSRKRNSLH</sequence>
<feature type="transmembrane region" description="Helical" evidence="1">
    <location>
        <begin position="23"/>
        <end position="44"/>
    </location>
</feature>
<evidence type="ECO:0000313" key="3">
    <source>
        <dbReference type="Proteomes" id="UP000030528"/>
    </source>
</evidence>
<feature type="transmembrane region" description="Helical" evidence="1">
    <location>
        <begin position="111"/>
        <end position="136"/>
    </location>
</feature>
<comment type="caution">
    <text evidence="2">The sequence shown here is derived from an EMBL/GenBank/DDBJ whole genome shotgun (WGS) entry which is preliminary data.</text>
</comment>
<evidence type="ECO:0008006" key="4">
    <source>
        <dbReference type="Google" id="ProtNLM"/>
    </source>
</evidence>
<keyword evidence="1" id="KW-0812">Transmembrane</keyword>
<feature type="transmembrane region" description="Helical" evidence="1">
    <location>
        <begin position="82"/>
        <end position="99"/>
    </location>
</feature>